<accession>A0ABU4FEJ6</accession>
<evidence type="ECO:0000256" key="2">
    <source>
        <dbReference type="SAM" id="MobiDB-lite"/>
    </source>
</evidence>
<reference evidence="4 5" key="1">
    <citation type="submission" date="2023-10" db="EMBL/GenBank/DDBJ databases">
        <title>Characterization of rhizosphere-enriched actinobacteria from wheat plants lab-grown on chernevaya soil.</title>
        <authorList>
            <person name="Tikhonova E.N."/>
            <person name="Konopkin A."/>
            <person name="Kravchenko I.K."/>
        </authorList>
    </citation>
    <scope>NUCLEOTIDE SEQUENCE [LARGE SCALE GENOMIC DNA]</scope>
    <source>
        <strain evidence="4 5">RR29</strain>
    </source>
</reference>
<evidence type="ECO:0000259" key="3">
    <source>
        <dbReference type="Pfam" id="PF08768"/>
    </source>
</evidence>
<keyword evidence="1" id="KW-0408">Iron</keyword>
<protein>
    <recommendedName>
        <fullName evidence="1">Peroxynitrite isomerase</fullName>
        <ecNumber evidence="1">5.99.-.-</ecNumber>
    </recommendedName>
    <alternativeName>
        <fullName evidence="1">Ferric nitrobindin</fullName>
        <shortName evidence="1">Nb(III)</shortName>
    </alternativeName>
</protein>
<dbReference type="PANTHER" id="PTHR15854:SF4">
    <property type="entry name" value="PEROXYNITRITE ISOMERASE THAP4"/>
    <property type="match status" value="1"/>
</dbReference>
<sequence>MPNPPYPDAHHPDEKPAPHPLLTPVLALLGHWHGQGKGEYPTLDGDFTYAQDVTFSHDGRPFLYYEARAWILDADDAPLRPAARESGWWRLQPDGRIEALITQPTGIAEILVGTATGDTVDLATHEIALTPTAKKVTATRRRYTLTDAATLTFAHDLEAVGQPLQHHLAAQLHRTG</sequence>
<feature type="compositionally biased region" description="Basic and acidic residues" evidence="2">
    <location>
        <begin position="8"/>
        <end position="17"/>
    </location>
</feature>
<keyword evidence="1" id="KW-0349">Heme</keyword>
<evidence type="ECO:0000313" key="5">
    <source>
        <dbReference type="Proteomes" id="UP001187346"/>
    </source>
</evidence>
<dbReference type="InterPro" id="IPR014878">
    <property type="entry name" value="THAP4-like_heme-bd"/>
</dbReference>
<comment type="catalytic activity">
    <reaction evidence="1">
        <text>peroxynitrite = nitrate</text>
        <dbReference type="Rhea" id="RHEA:63116"/>
        <dbReference type="ChEBI" id="CHEBI:17632"/>
        <dbReference type="ChEBI" id="CHEBI:25941"/>
    </reaction>
</comment>
<gene>
    <name evidence="4" type="ORF">R5A26_23915</name>
</gene>
<keyword evidence="1" id="KW-0413">Isomerase</keyword>
<dbReference type="EC" id="5.99.-.-" evidence="1"/>
<dbReference type="InterPro" id="IPR045165">
    <property type="entry name" value="Nitrobindin"/>
</dbReference>
<comment type="similarity">
    <text evidence="1">Belongs to the nitrobindin family.</text>
</comment>
<dbReference type="HAMAP" id="MF_01297">
    <property type="entry name" value="nitrobindin"/>
    <property type="match status" value="1"/>
</dbReference>
<evidence type="ECO:0000256" key="1">
    <source>
        <dbReference type="HAMAP-Rule" id="MF_01297"/>
    </source>
</evidence>
<dbReference type="CDD" id="cd07828">
    <property type="entry name" value="lipocalin_heme-bd-THAP4-like"/>
    <property type="match status" value="1"/>
</dbReference>
<dbReference type="RefSeq" id="WP_317773094.1">
    <property type="nucleotide sequence ID" value="NZ_JAWMAJ010000081.1"/>
</dbReference>
<feature type="binding site" description="axial binding residue" evidence="1">
    <location>
        <position position="167"/>
    </location>
    <ligand>
        <name>heme b</name>
        <dbReference type="ChEBI" id="CHEBI:60344"/>
    </ligand>
    <ligandPart>
        <name>Fe</name>
        <dbReference type="ChEBI" id="CHEBI:18248"/>
    </ligandPart>
</feature>
<dbReference type="PANTHER" id="PTHR15854">
    <property type="entry name" value="THAP4 PROTEIN"/>
    <property type="match status" value="1"/>
</dbReference>
<organism evidence="4 5">
    <name type="scientific">Streptomyces prunicolor</name>
    <dbReference type="NCBI Taxonomy" id="67348"/>
    <lineage>
        <taxon>Bacteria</taxon>
        <taxon>Bacillati</taxon>
        <taxon>Actinomycetota</taxon>
        <taxon>Actinomycetes</taxon>
        <taxon>Kitasatosporales</taxon>
        <taxon>Streptomycetaceae</taxon>
        <taxon>Streptomyces</taxon>
    </lineage>
</organism>
<evidence type="ECO:0000313" key="4">
    <source>
        <dbReference type="EMBL" id="MDV7219002.1"/>
    </source>
</evidence>
<keyword evidence="5" id="KW-1185">Reference proteome</keyword>
<dbReference type="Gene3D" id="2.40.128.20">
    <property type="match status" value="1"/>
</dbReference>
<feature type="region of interest" description="Disordered" evidence="2">
    <location>
        <begin position="1"/>
        <end position="20"/>
    </location>
</feature>
<dbReference type="InterPro" id="IPR012674">
    <property type="entry name" value="Calycin"/>
</dbReference>
<feature type="domain" description="THAP4-like heme-binding" evidence="3">
    <location>
        <begin position="22"/>
        <end position="174"/>
    </location>
</feature>
<feature type="binding site" evidence="1">
    <location>
        <position position="42"/>
    </location>
    <ligand>
        <name>heme b</name>
        <dbReference type="ChEBI" id="CHEBI:60344"/>
    </ligand>
</feature>
<dbReference type="InterPro" id="IPR022939">
    <property type="entry name" value="Nb(III)_bact/plant"/>
</dbReference>
<feature type="binding site" evidence="1">
    <location>
        <position position="134"/>
    </location>
    <ligand>
        <name>heme b</name>
        <dbReference type="ChEBI" id="CHEBI:60344"/>
    </ligand>
</feature>
<keyword evidence="1" id="KW-0479">Metal-binding</keyword>
<comment type="function">
    <text evidence="1">Heme-binding protein able to scavenge peroxynitrite and to protect free L-tyrosine against peroxynitrite-mediated nitration, by acting as a peroxynitrite isomerase that converts peroxynitrite to nitrate. Therefore, this protein likely plays a role in peroxynitrite sensing and in the detoxification of reactive nitrogen and oxygen species (RNS and ROS, respectively). Is able to bind nitric oxide (NO) in vitro, but may act as a sensor of peroxynitrite levels in vivo.</text>
</comment>
<dbReference type="Proteomes" id="UP001187346">
    <property type="component" value="Unassembled WGS sequence"/>
</dbReference>
<dbReference type="Pfam" id="PF08768">
    <property type="entry name" value="THAP4_heme-bd"/>
    <property type="match status" value="1"/>
</dbReference>
<name>A0ABU4FEJ6_9ACTN</name>
<comment type="domain">
    <text evidence="1">Forms a 10-stranded antiparallel beta-barrel structure able to accommodate a hydrophobic ligand in its interior. In fact, this fold hosts the heme group, which is located in a wide surface cleft.</text>
</comment>
<comment type="pathway">
    <text evidence="1">Nitrogen metabolism.</text>
</comment>
<dbReference type="SUPFAM" id="SSF50814">
    <property type="entry name" value="Lipocalins"/>
    <property type="match status" value="1"/>
</dbReference>
<comment type="caution">
    <text evidence="4">The sequence shown here is derived from an EMBL/GenBank/DDBJ whole genome shotgun (WGS) entry which is preliminary data.</text>
</comment>
<dbReference type="EMBL" id="JAWMAJ010000081">
    <property type="protein sequence ID" value="MDV7219002.1"/>
    <property type="molecule type" value="Genomic_DNA"/>
</dbReference>
<feature type="short sequence motif" description="GXWXGXG" evidence="1">
    <location>
        <begin position="30"/>
        <end position="36"/>
    </location>
</feature>
<comment type="cofactor">
    <cofactor evidence="1">
        <name>heme b</name>
        <dbReference type="ChEBI" id="CHEBI:60344"/>
    </cofactor>
    <text evidence="1">Binds 1 heme b group per subunit, that coordinates a highly solvent-exposed Fe(III) atom.</text>
</comment>
<proteinExistence type="inferred from homology"/>